<organism evidence="3 4">
    <name type="scientific">Nostoc commune NIES-4072</name>
    <dbReference type="NCBI Taxonomy" id="2005467"/>
    <lineage>
        <taxon>Bacteria</taxon>
        <taxon>Bacillati</taxon>
        <taxon>Cyanobacteriota</taxon>
        <taxon>Cyanophyceae</taxon>
        <taxon>Nostocales</taxon>
        <taxon>Nostocaceae</taxon>
        <taxon>Nostoc</taxon>
    </lineage>
</organism>
<protein>
    <submittedName>
        <fullName evidence="3">AbrB family transcriptional regulator</fullName>
    </submittedName>
</protein>
<dbReference type="GO" id="GO:0003677">
    <property type="term" value="F:DNA binding"/>
    <property type="evidence" value="ECO:0007669"/>
    <property type="project" value="UniProtKB-UniRule"/>
</dbReference>
<dbReference type="PROSITE" id="PS51740">
    <property type="entry name" value="SPOVT_ABRB"/>
    <property type="match status" value="1"/>
</dbReference>
<dbReference type="Proteomes" id="UP000245124">
    <property type="component" value="Unassembled WGS sequence"/>
</dbReference>
<gene>
    <name evidence="3" type="ORF">NIES4072_13310</name>
</gene>
<evidence type="ECO:0000313" key="3">
    <source>
        <dbReference type="EMBL" id="GBG17670.1"/>
    </source>
</evidence>
<evidence type="ECO:0000256" key="1">
    <source>
        <dbReference type="PROSITE-ProRule" id="PRU01076"/>
    </source>
</evidence>
<dbReference type="InterPro" id="IPR007159">
    <property type="entry name" value="SpoVT-AbrB_dom"/>
</dbReference>
<evidence type="ECO:0000259" key="2">
    <source>
        <dbReference type="PROSITE" id="PS51740"/>
    </source>
</evidence>
<keyword evidence="4" id="KW-1185">Reference proteome</keyword>
<evidence type="ECO:0000313" key="4">
    <source>
        <dbReference type="Proteomes" id="UP000245124"/>
    </source>
</evidence>
<comment type="caution">
    <text evidence="3">The sequence shown here is derived from an EMBL/GenBank/DDBJ whole genome shotgun (WGS) entry which is preliminary data.</text>
</comment>
<dbReference type="Gene3D" id="2.10.260.10">
    <property type="match status" value="1"/>
</dbReference>
<dbReference type="SMART" id="SM00966">
    <property type="entry name" value="SpoVT_AbrB"/>
    <property type="match status" value="1"/>
</dbReference>
<dbReference type="SUPFAM" id="SSF89447">
    <property type="entry name" value="AbrB/MazE/MraZ-like"/>
    <property type="match status" value="1"/>
</dbReference>
<dbReference type="EMBL" id="BDUD01000001">
    <property type="protein sequence ID" value="GBG17670.1"/>
    <property type="molecule type" value="Genomic_DNA"/>
</dbReference>
<dbReference type="NCBIfam" id="TIGR01439">
    <property type="entry name" value="lp_hng_hel_AbrB"/>
    <property type="match status" value="1"/>
</dbReference>
<dbReference type="OrthoDB" id="9811597at2"/>
<accession>A0A2R5FGF6</accession>
<sequence length="81" mass="8853">MASATITSKGQITIPQEIRDYLNLDTGSKVDFVIDENGAVKLIPLQVSIQTLSGFLHRPGMKSATLEEMEVAIQESSSDWT</sequence>
<feature type="domain" description="SpoVT-AbrB" evidence="2">
    <location>
        <begin position="1"/>
        <end position="47"/>
    </location>
</feature>
<dbReference type="Pfam" id="PF04014">
    <property type="entry name" value="MazE_antitoxin"/>
    <property type="match status" value="1"/>
</dbReference>
<proteinExistence type="predicted"/>
<dbReference type="RefSeq" id="WP_109007832.1">
    <property type="nucleotide sequence ID" value="NZ_BDUD01000001.1"/>
</dbReference>
<dbReference type="AlphaFoldDB" id="A0A2R5FGF6"/>
<name>A0A2R5FGF6_NOSCO</name>
<reference evidence="3 4" key="1">
    <citation type="submission" date="2017-06" db="EMBL/GenBank/DDBJ databases">
        <title>Genome sequencing of cyanobaciteial culture collection at National Institute for Environmental Studies (NIES).</title>
        <authorList>
            <person name="Hirose Y."/>
            <person name="Shimura Y."/>
            <person name="Fujisawa T."/>
            <person name="Nakamura Y."/>
            <person name="Kawachi M."/>
        </authorList>
    </citation>
    <scope>NUCLEOTIDE SEQUENCE [LARGE SCALE GENOMIC DNA]</scope>
    <source>
        <strain evidence="3 4">NIES-4072</strain>
    </source>
</reference>
<keyword evidence="1" id="KW-0238">DNA-binding</keyword>
<dbReference type="InterPro" id="IPR037914">
    <property type="entry name" value="SpoVT-AbrB_sf"/>
</dbReference>